<dbReference type="VEuPathDB" id="ToxoDB:CSUI_004166"/>
<feature type="region of interest" description="Disordered" evidence="1">
    <location>
        <begin position="941"/>
        <end position="987"/>
    </location>
</feature>
<proteinExistence type="predicted"/>
<feature type="region of interest" description="Disordered" evidence="1">
    <location>
        <begin position="156"/>
        <end position="232"/>
    </location>
</feature>
<feature type="compositionally biased region" description="Basic and acidic residues" evidence="1">
    <location>
        <begin position="213"/>
        <end position="225"/>
    </location>
</feature>
<feature type="compositionally biased region" description="Basic and acidic residues" evidence="1">
    <location>
        <begin position="461"/>
        <end position="475"/>
    </location>
</feature>
<evidence type="ECO:0000313" key="2">
    <source>
        <dbReference type="EMBL" id="PHJ21987.1"/>
    </source>
</evidence>
<sequence length="1091" mass="124986">MKEKQLSPAPKIASPCRSSLSSCLGLSLLFFLCFLFIFSSSSLGIDEEKLLDESLLLSLPEELVQGGEEKKIEKTSPSSFSFLGLPKASSREEIEEDQRDNKKKKKRKREESSPPSFARWREDGREDGSFSGGYAFDTRTCTRIFLFPQASQYVTSSSSLSSFREDPPREKAGHLDETRVDVEERVATSQERRRRRGLSLRRRDEEEEEEKEEKEREQEEKGIRGEEEDLERSRLTQGIVTYFPYYEEETSTGERLLREKMHELYALVESWRYTFGIAERRDHSARDDRLLPSPYRLSRLSPSSLSSSPQKDEDSAFSSLEKTSISVSDLLIIADARYGHESSRFLQFPSVCEALRPGDGYLLERMKLRSRMHTATLLLQDLQDKSFPRYSSSSSPLNRCDESSSSSFSSHRGRGNEDSKQKKDEKIEGDRSSLSTSSSSLEKRDKTKKERGNDQSTETETGERTKKKEKEKEGMHAIPVIPSPCKSKSLQGGLKDEKDSKEEKAGVTSMEKRFSLQGRKTVSFFSRKRRERLAKRISRSWLLNPNRCFVLFAYPHATFTADNRWDKGGGEEENEEEEGEEGDITNLEEEPKRSDRGEKKKEDVHLNRWVSSQLDLAGKELQALESLSEPVVASILRSYDRILRLPLGYIITPHLLSSSLFSGETKQSLFTEKGENKDESPRETDKRTEKEKGTNQESTQKDEEEEEKEKKKKEKKRAKDRSLSGNSEEWLTANVDSLCTHSQAASQILQEYGRFFGLLDEKHEKGIDSLEKKEEEEKKKNRLVLPSIGNVWYGSPHAIVRLARLSFLIVDFLALHDPIFSLVFAKGRRRRKDTNQALLKHFFFSSSSPLFSSSSQVDWRPDCLLSYGLSLAAASLLSTPLSNSSLSHLPLLHLQSRLSLDELVQFTSERSLRLKDVPYLALRLISPSSSFFFRMNGSQHPSLSSSSSAEREGNDTIQTATTKKKKRQEEEERRQHPLDISSSSSSSSFSAAERLLEKLYRDVEENGHGSRSFSEVQRALELLKARSEAERERRKDHDTTEKEENKQEIPGEKERKEKEKEKERDETGVAGYAKRMYIHGVQRYSQKLNYL</sequence>
<feature type="compositionally biased region" description="Basic and acidic residues" evidence="1">
    <location>
        <begin position="441"/>
        <end position="453"/>
    </location>
</feature>
<dbReference type="RefSeq" id="XP_067923665.1">
    <property type="nucleotide sequence ID" value="XM_068064359.1"/>
</dbReference>
<dbReference type="AlphaFoldDB" id="A0A2C6KY88"/>
<name>A0A2C6KY88_9APIC</name>
<feature type="region of interest" description="Disordered" evidence="1">
    <location>
        <begin position="298"/>
        <end position="317"/>
    </location>
</feature>
<feature type="compositionally biased region" description="Basic residues" evidence="1">
    <location>
        <begin position="710"/>
        <end position="719"/>
    </location>
</feature>
<dbReference type="GeneID" id="94427570"/>
<gene>
    <name evidence="2" type="ORF">CSUI_004166</name>
</gene>
<evidence type="ECO:0000256" key="1">
    <source>
        <dbReference type="SAM" id="MobiDB-lite"/>
    </source>
</evidence>
<keyword evidence="3" id="KW-1185">Reference proteome</keyword>
<organism evidence="2 3">
    <name type="scientific">Cystoisospora suis</name>
    <dbReference type="NCBI Taxonomy" id="483139"/>
    <lineage>
        <taxon>Eukaryota</taxon>
        <taxon>Sar</taxon>
        <taxon>Alveolata</taxon>
        <taxon>Apicomplexa</taxon>
        <taxon>Conoidasida</taxon>
        <taxon>Coccidia</taxon>
        <taxon>Eucoccidiorida</taxon>
        <taxon>Eimeriorina</taxon>
        <taxon>Sarcocystidae</taxon>
        <taxon>Cystoisospora</taxon>
    </lineage>
</organism>
<keyword evidence="2" id="KW-0418">Kinase</keyword>
<evidence type="ECO:0000313" key="3">
    <source>
        <dbReference type="Proteomes" id="UP000221165"/>
    </source>
</evidence>
<feature type="region of interest" description="Disordered" evidence="1">
    <location>
        <begin position="67"/>
        <end position="124"/>
    </location>
</feature>
<feature type="region of interest" description="Disordered" evidence="1">
    <location>
        <begin position="1026"/>
        <end position="1069"/>
    </location>
</feature>
<feature type="compositionally biased region" description="Basic and acidic residues" evidence="1">
    <location>
        <begin position="967"/>
        <end position="977"/>
    </location>
</feature>
<dbReference type="OrthoDB" id="331817at2759"/>
<feature type="region of interest" description="Disordered" evidence="1">
    <location>
        <begin position="667"/>
        <end position="723"/>
    </location>
</feature>
<feature type="compositionally biased region" description="Basic and acidic residues" evidence="1">
    <location>
        <begin position="589"/>
        <end position="602"/>
    </location>
</feature>
<comment type="caution">
    <text evidence="2">The sequence shown here is derived from an EMBL/GenBank/DDBJ whole genome shotgun (WGS) entry which is preliminary data.</text>
</comment>
<protein>
    <submittedName>
        <fullName evidence="2">Protein kinase</fullName>
    </submittedName>
</protein>
<feature type="compositionally biased region" description="Basic and acidic residues" evidence="1">
    <location>
        <begin position="1026"/>
        <end position="1067"/>
    </location>
</feature>
<feature type="compositionally biased region" description="Basic and acidic residues" evidence="1">
    <location>
        <begin position="494"/>
        <end position="512"/>
    </location>
</feature>
<dbReference type="GO" id="GO:0016301">
    <property type="term" value="F:kinase activity"/>
    <property type="evidence" value="ECO:0007669"/>
    <property type="project" value="UniProtKB-KW"/>
</dbReference>
<keyword evidence="2" id="KW-0808">Transferase</keyword>
<feature type="compositionally biased region" description="Low complexity" evidence="1">
    <location>
        <begin position="298"/>
        <end position="309"/>
    </location>
</feature>
<reference evidence="2 3" key="1">
    <citation type="journal article" date="2017" name="Int. J. Parasitol.">
        <title>The genome of the protozoan parasite Cystoisospora suis and a reverse vaccinology approach to identify vaccine candidates.</title>
        <authorList>
            <person name="Palmieri N."/>
            <person name="Shrestha A."/>
            <person name="Ruttkowski B."/>
            <person name="Beck T."/>
            <person name="Vogl C."/>
            <person name="Tomley F."/>
            <person name="Blake D.P."/>
            <person name="Joachim A."/>
        </authorList>
    </citation>
    <scope>NUCLEOTIDE SEQUENCE [LARGE SCALE GENOMIC DNA]</scope>
    <source>
        <strain evidence="2 3">Wien I</strain>
    </source>
</reference>
<feature type="compositionally biased region" description="Basic and acidic residues" evidence="1">
    <location>
        <begin position="163"/>
        <end position="186"/>
    </location>
</feature>
<dbReference type="EMBL" id="MIGC01001913">
    <property type="protein sequence ID" value="PHJ21987.1"/>
    <property type="molecule type" value="Genomic_DNA"/>
</dbReference>
<dbReference type="Proteomes" id="UP000221165">
    <property type="component" value="Unassembled WGS sequence"/>
</dbReference>
<accession>A0A2C6KY88</accession>
<feature type="region of interest" description="Disordered" evidence="1">
    <location>
        <begin position="386"/>
        <end position="512"/>
    </location>
</feature>
<dbReference type="PANTHER" id="PTHR36812">
    <property type="entry name" value="NEUROFILAMENT TRIPLET M PROTEIN-LIKE PROTEIN"/>
    <property type="match status" value="1"/>
</dbReference>
<dbReference type="PANTHER" id="PTHR36812:SF9">
    <property type="entry name" value="MYB-LIKE PROTEIN X ISOFORM X1"/>
    <property type="match status" value="1"/>
</dbReference>
<feature type="compositionally biased region" description="Basic and acidic residues" evidence="1">
    <location>
        <begin position="414"/>
        <end position="431"/>
    </location>
</feature>
<feature type="compositionally biased region" description="Basic and acidic residues" evidence="1">
    <location>
        <begin position="672"/>
        <end position="694"/>
    </location>
</feature>
<feature type="compositionally biased region" description="Acidic residues" evidence="1">
    <location>
        <begin position="571"/>
        <end position="588"/>
    </location>
</feature>
<feature type="non-terminal residue" evidence="2">
    <location>
        <position position="1091"/>
    </location>
</feature>
<feature type="region of interest" description="Disordered" evidence="1">
    <location>
        <begin position="562"/>
        <end position="602"/>
    </location>
</feature>